<keyword evidence="4 10" id="KW-0812">Transmembrane</keyword>
<dbReference type="KEGG" id="fuv:JR347_14850"/>
<evidence type="ECO:0000256" key="7">
    <source>
        <dbReference type="ARBA" id="ARBA00023136"/>
    </source>
</evidence>
<sequence length="938" mass="102815">MKIFTKYGFLLLFILGAYGITLAQNTTVSGQVTEGSSGDPLAGVNIVVKGKVIGTISDPNGNYNLSVDMAPPFTLVFSFIGFNTQEVEVTQSGATINVPMEEAALLGQEVVVSASRVEESILESPVTIEKMDIRAIRESAAPSFYDNIKTLKGIDVSTQSLTFTSINPRGFGANGNTRTVQLIDGIDNQAPGLNFPVGNIVGISELDLESVEILPGAASALYGPNAIQGIILMNSKSPFEYQGLSATAKLGVNHIDEEDDDMSAYHNYDFRYAKAFNNKFAFKVTASYLRANDFRAVDYRDFSSGVVERSAEYDPSQPGYRDGNRTYNGVNVYGEPTVNLGSVADGVIAGGGALGAQIAAIRPLIPNGEAGNFTPLGWTEPEFVDNTTESLKLGSALHYRLNDDLELIGQYNIGFGSTVYTANDRFVLDDFSIWTGKLELRGSNFYVRAYTTQEESGDSYAANTLASLINVETYIPQYFSNFAGARAAGQSVDASHAFARANTERLDVNDPDFKERFDRLRNTPISEGGAKFLDQTSLYQVEGMYNFADKIDFAEVIVGGNYRIYDLKSDGTLFALENIDSGDEFNMTEWGGYVQVKKSVFDERLDLTGSVRYDKNENFDGQFSPRISTVYSLGADRNHNIRASFQRGFRIPTTQDQYINLDVVTRRLVGSNQALVDQFNFRTNQVYTLTSLQNAQAGTGSLQAWTDFDFEPEKVGTGEIGYKGLIGNKLLIDGSYFYSEYSDLVVEVDLVQTATGNTSTGQTPIYAGPADPAGIVNGTTPIARYGFDVNSNRIVKVQGFAIGAEYSLPKGYQIAANVSYNELLDADVLRDAGFRAQFNTPEYRYNIKFANRKVTDKLGFSVNYRWQDAFLWESSYGVGVVPAFGTVDAQVSYKLSNLKSILKIGGSNITNERYTTSFGNPQLGAIYYVSITFDQFFN</sequence>
<keyword evidence="3 10" id="KW-1134">Transmembrane beta strand</keyword>
<dbReference type="Gene3D" id="2.40.170.20">
    <property type="entry name" value="TonB-dependent receptor, beta-barrel domain"/>
    <property type="match status" value="1"/>
</dbReference>
<keyword evidence="9 10" id="KW-0998">Cell outer membrane</keyword>
<reference evidence="15" key="1">
    <citation type="submission" date="2021-02" db="EMBL/GenBank/DDBJ databases">
        <title>Fulvivirga sp. S481 isolated from sea water.</title>
        <authorList>
            <person name="Bae S.S."/>
            <person name="Baek K."/>
        </authorList>
    </citation>
    <scope>NUCLEOTIDE SEQUENCE</scope>
    <source>
        <strain evidence="15">S481</strain>
    </source>
</reference>
<evidence type="ECO:0000256" key="6">
    <source>
        <dbReference type="ARBA" id="ARBA00023077"/>
    </source>
</evidence>
<keyword evidence="16" id="KW-1185">Reference proteome</keyword>
<evidence type="ECO:0000259" key="14">
    <source>
        <dbReference type="Pfam" id="PF07715"/>
    </source>
</evidence>
<dbReference type="Proteomes" id="UP000662783">
    <property type="component" value="Chromosome"/>
</dbReference>
<organism evidence="15 16">
    <name type="scientific">Fulvivirga lutea</name>
    <dbReference type="NCBI Taxonomy" id="2810512"/>
    <lineage>
        <taxon>Bacteria</taxon>
        <taxon>Pseudomonadati</taxon>
        <taxon>Bacteroidota</taxon>
        <taxon>Cytophagia</taxon>
        <taxon>Cytophagales</taxon>
        <taxon>Fulvivirgaceae</taxon>
        <taxon>Fulvivirga</taxon>
    </lineage>
</organism>
<evidence type="ECO:0000256" key="10">
    <source>
        <dbReference type="PROSITE-ProRule" id="PRU01360"/>
    </source>
</evidence>
<evidence type="ECO:0000256" key="1">
    <source>
        <dbReference type="ARBA" id="ARBA00004571"/>
    </source>
</evidence>
<dbReference type="SUPFAM" id="SSF56935">
    <property type="entry name" value="Porins"/>
    <property type="match status" value="1"/>
</dbReference>
<keyword evidence="6 11" id="KW-0798">TonB box</keyword>
<dbReference type="SUPFAM" id="SSF49464">
    <property type="entry name" value="Carboxypeptidase regulatory domain-like"/>
    <property type="match status" value="1"/>
</dbReference>
<dbReference type="InterPro" id="IPR037066">
    <property type="entry name" value="Plug_dom_sf"/>
</dbReference>
<feature type="domain" description="TonB-dependent receptor-like beta-barrel" evidence="13">
    <location>
        <begin position="444"/>
        <end position="908"/>
    </location>
</feature>
<dbReference type="Pfam" id="PF13715">
    <property type="entry name" value="CarbopepD_reg_2"/>
    <property type="match status" value="1"/>
</dbReference>
<keyword evidence="5 12" id="KW-0732">Signal</keyword>
<dbReference type="Gene3D" id="2.170.130.10">
    <property type="entry name" value="TonB-dependent receptor, plug domain"/>
    <property type="match status" value="1"/>
</dbReference>
<name>A0A975A311_9BACT</name>
<evidence type="ECO:0000313" key="15">
    <source>
        <dbReference type="EMBL" id="QSE99416.1"/>
    </source>
</evidence>
<accession>A0A975A311</accession>
<evidence type="ECO:0000256" key="2">
    <source>
        <dbReference type="ARBA" id="ARBA00022448"/>
    </source>
</evidence>
<feature type="domain" description="TonB-dependent receptor plug" evidence="14">
    <location>
        <begin position="122"/>
        <end position="230"/>
    </location>
</feature>
<dbReference type="InterPro" id="IPR012910">
    <property type="entry name" value="Plug_dom"/>
</dbReference>
<dbReference type="PANTHER" id="PTHR30069:SF29">
    <property type="entry name" value="HEMOGLOBIN AND HEMOGLOBIN-HAPTOGLOBIN-BINDING PROTEIN 1-RELATED"/>
    <property type="match status" value="1"/>
</dbReference>
<evidence type="ECO:0000256" key="12">
    <source>
        <dbReference type="SAM" id="SignalP"/>
    </source>
</evidence>
<comment type="subcellular location">
    <subcellularLocation>
        <location evidence="1 10">Cell outer membrane</location>
        <topology evidence="1 10">Multi-pass membrane protein</topology>
    </subcellularLocation>
</comment>
<evidence type="ECO:0000256" key="9">
    <source>
        <dbReference type="ARBA" id="ARBA00023237"/>
    </source>
</evidence>
<evidence type="ECO:0000259" key="13">
    <source>
        <dbReference type="Pfam" id="PF00593"/>
    </source>
</evidence>
<keyword evidence="2 10" id="KW-0813">Transport</keyword>
<dbReference type="GO" id="GO:0009279">
    <property type="term" value="C:cell outer membrane"/>
    <property type="evidence" value="ECO:0007669"/>
    <property type="project" value="UniProtKB-SubCell"/>
</dbReference>
<feature type="chain" id="PRO_5036708901" evidence="12">
    <location>
        <begin position="24"/>
        <end position="938"/>
    </location>
</feature>
<evidence type="ECO:0000256" key="11">
    <source>
        <dbReference type="RuleBase" id="RU003357"/>
    </source>
</evidence>
<evidence type="ECO:0000256" key="3">
    <source>
        <dbReference type="ARBA" id="ARBA00022452"/>
    </source>
</evidence>
<dbReference type="PROSITE" id="PS52016">
    <property type="entry name" value="TONB_DEPENDENT_REC_3"/>
    <property type="match status" value="1"/>
</dbReference>
<dbReference type="InterPro" id="IPR008969">
    <property type="entry name" value="CarboxyPept-like_regulatory"/>
</dbReference>
<protein>
    <submittedName>
        <fullName evidence="15">TonB-dependent receptor</fullName>
    </submittedName>
</protein>
<dbReference type="Pfam" id="PF00593">
    <property type="entry name" value="TonB_dep_Rec_b-barrel"/>
    <property type="match status" value="1"/>
</dbReference>
<evidence type="ECO:0000256" key="4">
    <source>
        <dbReference type="ARBA" id="ARBA00022692"/>
    </source>
</evidence>
<dbReference type="Gene3D" id="2.60.40.1120">
    <property type="entry name" value="Carboxypeptidase-like, regulatory domain"/>
    <property type="match status" value="1"/>
</dbReference>
<dbReference type="InterPro" id="IPR036942">
    <property type="entry name" value="Beta-barrel_TonB_sf"/>
</dbReference>
<evidence type="ECO:0000313" key="16">
    <source>
        <dbReference type="Proteomes" id="UP000662783"/>
    </source>
</evidence>
<gene>
    <name evidence="15" type="ORF">JR347_14850</name>
</gene>
<keyword evidence="8 15" id="KW-0675">Receptor</keyword>
<dbReference type="PANTHER" id="PTHR30069">
    <property type="entry name" value="TONB-DEPENDENT OUTER MEMBRANE RECEPTOR"/>
    <property type="match status" value="1"/>
</dbReference>
<comment type="similarity">
    <text evidence="10 11">Belongs to the TonB-dependent receptor family.</text>
</comment>
<feature type="signal peptide" evidence="12">
    <location>
        <begin position="1"/>
        <end position="23"/>
    </location>
</feature>
<dbReference type="GO" id="GO:0015344">
    <property type="term" value="F:siderophore uptake transmembrane transporter activity"/>
    <property type="evidence" value="ECO:0007669"/>
    <property type="project" value="TreeGrafter"/>
</dbReference>
<proteinExistence type="inferred from homology"/>
<dbReference type="Pfam" id="PF07715">
    <property type="entry name" value="Plug"/>
    <property type="match status" value="1"/>
</dbReference>
<dbReference type="InterPro" id="IPR039426">
    <property type="entry name" value="TonB-dep_rcpt-like"/>
</dbReference>
<dbReference type="InterPro" id="IPR000531">
    <property type="entry name" value="Beta-barrel_TonB"/>
</dbReference>
<dbReference type="GO" id="GO:0044718">
    <property type="term" value="P:siderophore transmembrane transport"/>
    <property type="evidence" value="ECO:0007669"/>
    <property type="project" value="TreeGrafter"/>
</dbReference>
<dbReference type="EMBL" id="CP070608">
    <property type="protein sequence ID" value="QSE99416.1"/>
    <property type="molecule type" value="Genomic_DNA"/>
</dbReference>
<evidence type="ECO:0000256" key="8">
    <source>
        <dbReference type="ARBA" id="ARBA00023170"/>
    </source>
</evidence>
<evidence type="ECO:0000256" key="5">
    <source>
        <dbReference type="ARBA" id="ARBA00022729"/>
    </source>
</evidence>
<dbReference type="AlphaFoldDB" id="A0A975A311"/>
<keyword evidence="7 10" id="KW-0472">Membrane</keyword>